<dbReference type="RefSeq" id="WP_211238055.1">
    <property type="nucleotide sequence ID" value="NZ_AXWS01000008.1"/>
</dbReference>
<reference evidence="2" key="1">
    <citation type="submission" date="2025-08" db="UniProtKB">
        <authorList>
            <consortium name="RefSeq"/>
        </authorList>
    </citation>
    <scope>IDENTIFICATION</scope>
</reference>
<proteinExistence type="predicted"/>
<evidence type="ECO:0000313" key="2">
    <source>
        <dbReference type="RefSeq" id="WP_211238055.1"/>
    </source>
</evidence>
<dbReference type="AlphaFoldDB" id="A0A8B6XCT4"/>
<evidence type="ECO:0000313" key="1">
    <source>
        <dbReference type="Proteomes" id="UP000675920"/>
    </source>
</evidence>
<protein>
    <recommendedName>
        <fullName evidence="3">Excisionase</fullName>
    </recommendedName>
</protein>
<evidence type="ECO:0008006" key="3">
    <source>
        <dbReference type="Google" id="ProtNLM"/>
    </source>
</evidence>
<keyword evidence="1" id="KW-1185">Reference proteome</keyword>
<name>A0A8B6XCT4_9BURK</name>
<sequence length="92" mass="10491">MSTAAEILPIEPRQRRKRTAARPDTLVAAGFGWVKLWKYCAETGDTEDAVHARRREGIWVDGVHCRLRDGKLWVSVEAFQEWLSGKTIVPKD</sequence>
<dbReference type="Proteomes" id="UP000675920">
    <property type="component" value="Unplaced"/>
</dbReference>
<accession>A0A8B6XCT4</accession>
<organism evidence="1 2">
    <name type="scientific">Derxia gummosa DSM 723</name>
    <dbReference type="NCBI Taxonomy" id="1121388"/>
    <lineage>
        <taxon>Bacteria</taxon>
        <taxon>Pseudomonadati</taxon>
        <taxon>Pseudomonadota</taxon>
        <taxon>Betaproteobacteria</taxon>
        <taxon>Burkholderiales</taxon>
        <taxon>Alcaligenaceae</taxon>
        <taxon>Derxia</taxon>
    </lineage>
</organism>